<name>A0A3A8Q247_9BACT</name>
<dbReference type="InterPro" id="IPR000215">
    <property type="entry name" value="Serpin_fam"/>
</dbReference>
<gene>
    <name evidence="3" type="ORF">D7W81_28145</name>
</gene>
<evidence type="ECO:0000313" key="4">
    <source>
        <dbReference type="Proteomes" id="UP000267003"/>
    </source>
</evidence>
<dbReference type="PANTHER" id="PTHR11461:SF211">
    <property type="entry name" value="GH10112P-RELATED"/>
    <property type="match status" value="1"/>
</dbReference>
<dbReference type="InterPro" id="IPR042185">
    <property type="entry name" value="Serpin_sf_2"/>
</dbReference>
<sequence length="455" mass="48673">MSVHASGSPSEGTCAWGLLKGRGMKASRVLASAVLAASLSWTGCEGPVEPAPEPAPPGILESVYLRPVDRVDHQVTAEELSSLSAGITDFGVALYRQGTAGSDTNQAFSPFALTDALAMVYAGTVRDTERELAGVLPVSPTESGRRRFNPALGALGQTLDGRHNPPNGLGGDDDVSWRNLLWARLGTPLEKAYLSTLQDNHFAGVYLENFRTNPRVTRSEANTYFNAATNNRIQDVIPEDGLSQDERLLLVSTLTLRASWRTPFSRAETQEQPFHPRRGSPVLVPMMRTRGVFPFLAGDGYDAVALPATGDALRLLIILPNAGRFLAVESGLSRAFLDEVRAGLRERSMALELPRFEVRQGPALAEALGALGMGRLLAPGAELSRLSADGDLWLSHVYQQAPMIVGEAGLGLWVGPPAPDAEEPTTALTVNRPFLFAVEDVASGTLLSLGRYVGP</sequence>
<keyword evidence="4" id="KW-1185">Reference proteome</keyword>
<dbReference type="AlphaFoldDB" id="A0A3A8Q247"/>
<proteinExistence type="inferred from homology"/>
<comment type="caution">
    <text evidence="3">The sequence shown here is derived from an EMBL/GenBank/DDBJ whole genome shotgun (WGS) entry which is preliminary data.</text>
</comment>
<evidence type="ECO:0000259" key="2">
    <source>
        <dbReference type="SMART" id="SM00093"/>
    </source>
</evidence>
<feature type="domain" description="Serpin" evidence="2">
    <location>
        <begin position="92"/>
        <end position="455"/>
    </location>
</feature>
<protein>
    <submittedName>
        <fullName evidence="3">Serpin family protein</fullName>
    </submittedName>
</protein>
<dbReference type="InterPro" id="IPR042178">
    <property type="entry name" value="Serpin_sf_1"/>
</dbReference>
<dbReference type="SMART" id="SM00093">
    <property type="entry name" value="SERPIN"/>
    <property type="match status" value="1"/>
</dbReference>
<accession>A0A3A8Q247</accession>
<reference evidence="4" key="1">
    <citation type="submission" date="2018-09" db="EMBL/GenBank/DDBJ databases">
        <authorList>
            <person name="Livingstone P.G."/>
            <person name="Whitworth D.E."/>
        </authorList>
    </citation>
    <scope>NUCLEOTIDE SEQUENCE [LARGE SCALE GENOMIC DNA]</scope>
    <source>
        <strain evidence="4">AB050A</strain>
    </source>
</reference>
<dbReference type="PROSITE" id="PS00284">
    <property type="entry name" value="SERPIN"/>
    <property type="match status" value="1"/>
</dbReference>
<dbReference type="InterPro" id="IPR036186">
    <property type="entry name" value="Serpin_sf"/>
</dbReference>
<dbReference type="CDD" id="cd19590">
    <property type="entry name" value="serpin_thermopin-like"/>
    <property type="match status" value="1"/>
</dbReference>
<dbReference type="EMBL" id="RAWK01000198">
    <property type="protein sequence ID" value="RKH58942.1"/>
    <property type="molecule type" value="Genomic_DNA"/>
</dbReference>
<dbReference type="InterPro" id="IPR023795">
    <property type="entry name" value="Serpin_CS"/>
</dbReference>
<dbReference type="InterPro" id="IPR023796">
    <property type="entry name" value="Serpin_dom"/>
</dbReference>
<dbReference type="GO" id="GO:0005615">
    <property type="term" value="C:extracellular space"/>
    <property type="evidence" value="ECO:0007669"/>
    <property type="project" value="InterPro"/>
</dbReference>
<evidence type="ECO:0000256" key="1">
    <source>
        <dbReference type="RuleBase" id="RU000411"/>
    </source>
</evidence>
<organism evidence="3 4">
    <name type="scientific">Corallococcus aberystwythensis</name>
    <dbReference type="NCBI Taxonomy" id="2316722"/>
    <lineage>
        <taxon>Bacteria</taxon>
        <taxon>Pseudomonadati</taxon>
        <taxon>Myxococcota</taxon>
        <taxon>Myxococcia</taxon>
        <taxon>Myxococcales</taxon>
        <taxon>Cystobacterineae</taxon>
        <taxon>Myxococcaceae</taxon>
        <taxon>Corallococcus</taxon>
    </lineage>
</organism>
<dbReference type="GO" id="GO:0004867">
    <property type="term" value="F:serine-type endopeptidase inhibitor activity"/>
    <property type="evidence" value="ECO:0007669"/>
    <property type="project" value="InterPro"/>
</dbReference>
<comment type="similarity">
    <text evidence="1">Belongs to the serpin family.</text>
</comment>
<dbReference type="Proteomes" id="UP000267003">
    <property type="component" value="Unassembled WGS sequence"/>
</dbReference>
<dbReference type="Gene3D" id="2.30.39.10">
    <property type="entry name" value="Alpha-1-antitrypsin, domain 1"/>
    <property type="match status" value="1"/>
</dbReference>
<dbReference type="Gene3D" id="3.30.497.10">
    <property type="entry name" value="Antithrombin, subunit I, domain 2"/>
    <property type="match status" value="1"/>
</dbReference>
<evidence type="ECO:0000313" key="3">
    <source>
        <dbReference type="EMBL" id="RKH58942.1"/>
    </source>
</evidence>
<dbReference type="Pfam" id="PF00079">
    <property type="entry name" value="Serpin"/>
    <property type="match status" value="1"/>
</dbReference>
<dbReference type="SUPFAM" id="SSF56574">
    <property type="entry name" value="Serpins"/>
    <property type="match status" value="1"/>
</dbReference>
<dbReference type="PANTHER" id="PTHR11461">
    <property type="entry name" value="SERINE PROTEASE INHIBITOR, SERPIN"/>
    <property type="match status" value="1"/>
</dbReference>